<organism evidence="1 2">
    <name type="scientific">Tetrapyrgos nigripes</name>
    <dbReference type="NCBI Taxonomy" id="182062"/>
    <lineage>
        <taxon>Eukaryota</taxon>
        <taxon>Fungi</taxon>
        <taxon>Dikarya</taxon>
        <taxon>Basidiomycota</taxon>
        <taxon>Agaricomycotina</taxon>
        <taxon>Agaricomycetes</taxon>
        <taxon>Agaricomycetidae</taxon>
        <taxon>Agaricales</taxon>
        <taxon>Marasmiineae</taxon>
        <taxon>Marasmiaceae</taxon>
        <taxon>Tetrapyrgos</taxon>
    </lineage>
</organism>
<dbReference type="PANTHER" id="PTHR42034">
    <property type="entry name" value="CHROMOSOME 7, WHOLE GENOME SHOTGUN SEQUENCE-RELATED"/>
    <property type="match status" value="1"/>
</dbReference>
<dbReference type="InterPro" id="IPR023213">
    <property type="entry name" value="CAT-like_dom_sf"/>
</dbReference>
<dbReference type="AlphaFoldDB" id="A0A8H5G5K1"/>
<comment type="caution">
    <text evidence="1">The sequence shown here is derived from an EMBL/GenBank/DDBJ whole genome shotgun (WGS) entry which is preliminary data.</text>
</comment>
<sequence length="551" mass="62476">MAQPQLKLDTSSLQAGLVLNGRDRQHPYQTTTPELHYTSLDGVHFTRGLYGKERMSATNTDLGDGWGHIMAISEMHFKKPYTAEELTPYIRSAWIKARFMAPWIAVRTSSQPNAPPNSYMFTYKRSSGPEEAEAWADETIVWRKETKTLNEWEVEMKERHWKPCAGRFGLEMHLAKGSMGSGHDWFLMFTCPHWTSDGRGLFPVAERMFRILYGEMDRTDTTSYASLRWGEEVNRLPPTTIRTIPDVGAETPKTPSLLSPRQFVRPSLKVRFFTGVEGLQETVSLSPTETKSLNLLCKRYHISMTSAINSVLLLAELETMLRSVSTLTPAQQQRVLKSFKDAQICNVTVNIADMRTSISPYFAKRLGDCGTGGLVNIGFPTKHDMNFIRQCLHIGNDGRVHKNLSPSSFWEGVASDTQAALKEGSRVKPHQYHLVSNTVEQMAPKVNGFVMSAPGIMSSSLGDVEKLGWFTKYSPLYADKYPDSEFTIRDLRFGMRTVNSAARVVHAWQYNGRLNVNIQGSRRWQTQESWNMFLELVRENFQDTVAFKSAL</sequence>
<dbReference type="Proteomes" id="UP000559256">
    <property type="component" value="Unassembled WGS sequence"/>
</dbReference>
<reference evidence="1 2" key="1">
    <citation type="journal article" date="2020" name="ISME J.">
        <title>Uncovering the hidden diversity of litter-decomposition mechanisms in mushroom-forming fungi.</title>
        <authorList>
            <person name="Floudas D."/>
            <person name="Bentzer J."/>
            <person name="Ahren D."/>
            <person name="Johansson T."/>
            <person name="Persson P."/>
            <person name="Tunlid A."/>
        </authorList>
    </citation>
    <scope>NUCLEOTIDE SEQUENCE [LARGE SCALE GENOMIC DNA]</scope>
    <source>
        <strain evidence="1 2">CBS 291.85</strain>
    </source>
</reference>
<evidence type="ECO:0000313" key="1">
    <source>
        <dbReference type="EMBL" id="KAF5358799.1"/>
    </source>
</evidence>
<dbReference type="OrthoDB" id="3252971at2759"/>
<evidence type="ECO:0000313" key="2">
    <source>
        <dbReference type="Proteomes" id="UP000559256"/>
    </source>
</evidence>
<dbReference type="PANTHER" id="PTHR42034:SF2">
    <property type="entry name" value="ACYL-COA-DEPENDENT ACYLTRANSFERASE MAC1"/>
    <property type="match status" value="1"/>
</dbReference>
<proteinExistence type="predicted"/>
<dbReference type="EMBL" id="JAACJM010000048">
    <property type="protein sequence ID" value="KAF5358799.1"/>
    <property type="molecule type" value="Genomic_DNA"/>
</dbReference>
<protein>
    <submittedName>
        <fullName evidence="1">Uncharacterized protein</fullName>
    </submittedName>
</protein>
<dbReference type="Gene3D" id="3.30.559.10">
    <property type="entry name" value="Chloramphenicol acetyltransferase-like domain"/>
    <property type="match status" value="1"/>
</dbReference>
<name>A0A8H5G5K1_9AGAR</name>
<keyword evidence="2" id="KW-1185">Reference proteome</keyword>
<accession>A0A8H5G5K1</accession>
<gene>
    <name evidence="1" type="ORF">D9758_008587</name>
</gene>